<dbReference type="EMBL" id="KU160660">
    <property type="protein sequence ID" value="ALY09887.1"/>
    <property type="molecule type" value="Genomic_DNA"/>
</dbReference>
<dbReference type="Proteomes" id="UP000229287">
    <property type="component" value="Segment"/>
</dbReference>
<dbReference type="KEGG" id="vg:40093115"/>
<gene>
    <name evidence="1" type="primary">41</name>
    <name evidence="1" type="ORF">PRINCESSTRINA_41</name>
</gene>
<dbReference type="RefSeq" id="YP_009616615.1">
    <property type="nucleotide sequence ID" value="NC_042053.1"/>
</dbReference>
<proteinExistence type="predicted"/>
<protein>
    <submittedName>
        <fullName evidence="1">Uncharacterized protein</fullName>
    </submittedName>
</protein>
<sequence length="79" mass="8868">MSKLRLALARFARWFAGASPVPAPEPPRSRLEELHDQRLQGVFQRGMAALESRPANMTDRDREILGHSIANMLARNVTS</sequence>
<keyword evidence="2" id="KW-1185">Reference proteome</keyword>
<evidence type="ECO:0000313" key="2">
    <source>
        <dbReference type="Proteomes" id="UP000229287"/>
    </source>
</evidence>
<evidence type="ECO:0000313" key="1">
    <source>
        <dbReference type="EMBL" id="ALY09887.1"/>
    </source>
</evidence>
<accession>A0A0U4IN68</accession>
<reference evidence="1 2" key="1">
    <citation type="submission" date="2015-11" db="EMBL/GenBank/DDBJ databases">
        <authorList>
            <person name="Terry K."/>
            <person name="Dunbar D."/>
            <person name="Bradley K.W."/>
            <person name="Asai D.J."/>
            <person name="Bowman C.A."/>
            <person name="Russell D.A."/>
            <person name="Pope W.H."/>
            <person name="Jacobs-Sera D."/>
            <person name="Hendrix R.W."/>
            <person name="Hatfull G.F."/>
        </authorList>
    </citation>
    <scope>NUCLEOTIDE SEQUENCE [LARGE SCALE GENOMIC DNA]</scope>
</reference>
<organism evidence="1 2">
    <name type="scientific">Arthrobacter phage PrincessTrina</name>
    <dbReference type="NCBI Taxonomy" id="1772328"/>
    <lineage>
        <taxon>Viruses</taxon>
        <taxon>Duplodnaviria</taxon>
        <taxon>Heunggongvirae</taxon>
        <taxon>Uroviricota</taxon>
        <taxon>Caudoviricetes</taxon>
        <taxon>Klausavirus</taxon>
        <taxon>Klausavirus princesstrina</taxon>
    </lineage>
</organism>
<dbReference type="GeneID" id="40093115"/>
<name>A0A0U4IN68_9CAUD</name>
<dbReference type="OrthoDB" id="39850at10239"/>